<accession>A0AAN6KJD3</accession>
<protein>
    <recommendedName>
        <fullName evidence="1">JmjC domain-containing protein</fullName>
    </recommendedName>
</protein>
<dbReference type="Pfam" id="PF02373">
    <property type="entry name" value="JmjC"/>
    <property type="match status" value="1"/>
</dbReference>
<evidence type="ECO:0000259" key="1">
    <source>
        <dbReference type="PROSITE" id="PS51184"/>
    </source>
</evidence>
<dbReference type="PROSITE" id="PS51184">
    <property type="entry name" value="JMJC"/>
    <property type="match status" value="1"/>
</dbReference>
<dbReference type="PANTHER" id="PTHR10694">
    <property type="entry name" value="LYSINE-SPECIFIC DEMETHYLASE"/>
    <property type="match status" value="1"/>
</dbReference>
<comment type="caution">
    <text evidence="2">The sequence shown here is derived from an EMBL/GenBank/DDBJ whole genome shotgun (WGS) entry which is preliminary data.</text>
</comment>
<dbReference type="InterPro" id="IPR003347">
    <property type="entry name" value="JmjC_dom"/>
</dbReference>
<gene>
    <name evidence="2" type="ORF">LTR91_010389</name>
</gene>
<dbReference type="GO" id="GO:0000785">
    <property type="term" value="C:chromatin"/>
    <property type="evidence" value="ECO:0007669"/>
    <property type="project" value="TreeGrafter"/>
</dbReference>
<organism evidence="2 3">
    <name type="scientific">Friedmanniomyces endolithicus</name>
    <dbReference type="NCBI Taxonomy" id="329885"/>
    <lineage>
        <taxon>Eukaryota</taxon>
        <taxon>Fungi</taxon>
        <taxon>Dikarya</taxon>
        <taxon>Ascomycota</taxon>
        <taxon>Pezizomycotina</taxon>
        <taxon>Dothideomycetes</taxon>
        <taxon>Dothideomycetidae</taxon>
        <taxon>Mycosphaerellales</taxon>
        <taxon>Teratosphaeriaceae</taxon>
        <taxon>Friedmanniomyces</taxon>
    </lineage>
</organism>
<name>A0AAN6KJD3_9PEZI</name>
<dbReference type="Gene3D" id="2.60.120.650">
    <property type="entry name" value="Cupin"/>
    <property type="match status" value="1"/>
</dbReference>
<dbReference type="SUPFAM" id="SSF51197">
    <property type="entry name" value="Clavaminate synthase-like"/>
    <property type="match status" value="1"/>
</dbReference>
<evidence type="ECO:0000313" key="2">
    <source>
        <dbReference type="EMBL" id="KAK0985807.1"/>
    </source>
</evidence>
<dbReference type="GO" id="GO:0005634">
    <property type="term" value="C:nucleus"/>
    <property type="evidence" value="ECO:0007669"/>
    <property type="project" value="TreeGrafter"/>
</dbReference>
<dbReference type="AlphaFoldDB" id="A0AAN6KJD3"/>
<proteinExistence type="predicted"/>
<dbReference type="GO" id="GO:0032452">
    <property type="term" value="F:histone demethylase activity"/>
    <property type="evidence" value="ECO:0007669"/>
    <property type="project" value="TreeGrafter"/>
</dbReference>
<dbReference type="EMBL" id="JAUJLE010000090">
    <property type="protein sequence ID" value="KAK0985807.1"/>
    <property type="molecule type" value="Genomic_DNA"/>
</dbReference>
<evidence type="ECO:0000313" key="3">
    <source>
        <dbReference type="Proteomes" id="UP001175353"/>
    </source>
</evidence>
<keyword evidence="3" id="KW-1185">Reference proteome</keyword>
<dbReference type="SMART" id="SM00558">
    <property type="entry name" value="JmjC"/>
    <property type="match status" value="1"/>
</dbReference>
<feature type="domain" description="JmjC" evidence="1">
    <location>
        <begin position="9"/>
        <end position="182"/>
    </location>
</feature>
<dbReference type="GO" id="GO:0010468">
    <property type="term" value="P:regulation of gene expression"/>
    <property type="evidence" value="ECO:0007669"/>
    <property type="project" value="TreeGrafter"/>
</dbReference>
<dbReference type="Proteomes" id="UP001175353">
    <property type="component" value="Unassembled WGS sequence"/>
</dbReference>
<sequence length="204" mass="23354">MDEQLKSTVSGRMLQYVIYDPAETMSDNAPFSTWLDPGHFLLKRPHLARVNTIYYYHSTCLHTEDRRLSSLNLNIKGDAKVWLIVLPYHKQKLEEYITTKWRTIKPKCSQFVRHQSMLLTPSALHQASIDLAVVEQGVGQLLYTEPDAYHQVLNAGCNVAMATNCQEDARGDGEPRGYKWYKKGQCGTKNDVPLSEKHFVEARP</sequence>
<reference evidence="2" key="1">
    <citation type="submission" date="2023-06" db="EMBL/GenBank/DDBJ databases">
        <title>Black Yeasts Isolated from many extreme environments.</title>
        <authorList>
            <person name="Coleine C."/>
            <person name="Stajich J.E."/>
            <person name="Selbmann L."/>
        </authorList>
    </citation>
    <scope>NUCLEOTIDE SEQUENCE</scope>
    <source>
        <strain evidence="2">CCFEE 5200</strain>
    </source>
</reference>